<evidence type="ECO:0000313" key="4">
    <source>
        <dbReference type="EMBL" id="EGB05038.1"/>
    </source>
</evidence>
<dbReference type="PROSITE" id="PS50222">
    <property type="entry name" value="EF_HAND_2"/>
    <property type="match status" value="1"/>
</dbReference>
<accession>F0YIC7</accession>
<protein>
    <recommendedName>
        <fullName evidence="3">EF-hand domain-containing protein</fullName>
    </recommendedName>
</protein>
<dbReference type="InterPro" id="IPR018247">
    <property type="entry name" value="EF_Hand_1_Ca_BS"/>
</dbReference>
<dbReference type="InParanoid" id="F0YIC7"/>
<feature type="coiled-coil region" evidence="2">
    <location>
        <begin position="72"/>
        <end position="225"/>
    </location>
</feature>
<dbReference type="PROSITE" id="PS00018">
    <property type="entry name" value="EF_HAND_1"/>
    <property type="match status" value="1"/>
</dbReference>
<gene>
    <name evidence="4" type="ORF">AURANDRAFT_66664</name>
</gene>
<organism evidence="5">
    <name type="scientific">Aureococcus anophagefferens</name>
    <name type="common">Harmful bloom alga</name>
    <dbReference type="NCBI Taxonomy" id="44056"/>
    <lineage>
        <taxon>Eukaryota</taxon>
        <taxon>Sar</taxon>
        <taxon>Stramenopiles</taxon>
        <taxon>Ochrophyta</taxon>
        <taxon>Pelagophyceae</taxon>
        <taxon>Pelagomonadales</taxon>
        <taxon>Pelagomonadaceae</taxon>
        <taxon>Aureococcus</taxon>
    </lineage>
</organism>
<dbReference type="RefSeq" id="XP_009040167.1">
    <property type="nucleotide sequence ID" value="XM_009041919.1"/>
</dbReference>
<proteinExistence type="predicted"/>
<dbReference type="KEGG" id="aaf:AURANDRAFT_66664"/>
<dbReference type="GeneID" id="20225889"/>
<dbReference type="eggNOG" id="ENOG502S6I4">
    <property type="taxonomic scope" value="Eukaryota"/>
</dbReference>
<dbReference type="Proteomes" id="UP000002729">
    <property type="component" value="Unassembled WGS sequence"/>
</dbReference>
<evidence type="ECO:0000256" key="2">
    <source>
        <dbReference type="SAM" id="Coils"/>
    </source>
</evidence>
<sequence>MAVKDPEDVVYFRVFDCNMMKDKLMGTACLSAAEFVSGTETERKLRIVGTNYKKPDAGCLRVRITAAFNGALANLTHEVDRMSRENDKFAENNKRLEGAINELEGEVDRMAGENARFEASNVKLEENVNRMEAENDRFAKNNEALEAQVSQLGEENEQFAENNEKLEAQVTAMTVENEKFSENNAKLAGQVAAMAAENETFARNNETMARENEKLAASTAELQAQVGALSGENAKFQETNSAFAANTEAMAAENARLAESNAALESKLSKLAEETEKLAATNDALEASVERQAAEVASMAEENDKHRALNAKMAEENRKLAGVRNSLEGIQKLFEKSMKDNMRAMDRSLLDKVAADCEFMDQGAGLTEAEFAGFLDRVPQHLHAKFEKERSRFKQLDKNHDGVLSAGEMRDLLNRVGDVRASWEHMEAVIEADYRSLCEGRQAAAVGFKWMTNQGHSIHHARIVERRTGTSIIYLFRRNLLRREISNAANNQLGDAQAHPKTEAELASARGNVTLFEGVKLVSVIVKRLEARATVVGYYADIPSLFLAYEDLVAGSSDAEARWAEVFEFLHASANATMKTTKKPLLAIHQTRPILSEVDNAAAVRDTMRSVCSPEVSFGGGRGSSLCCKPEPPPEPPAAALKRRWPPEPPAAAAEASVMWRLFLTIAVSEGTSARAREAYDFPVKPLFDDEPCPSVYIYDHAAFWPVNASLDAVAALSADDVFGPRCSEAIPEERPTGQYEMAHIVVWRLTRPPRPSLHACRRTTDPALADLFLVPTFPGGEGKTRDWARACAGETDGLASSLKYLDARTAHRHVFLVSKGAPQRRATGVFFRVNFA</sequence>
<evidence type="ECO:0000259" key="3">
    <source>
        <dbReference type="PROSITE" id="PS50222"/>
    </source>
</evidence>
<keyword evidence="5" id="KW-1185">Reference proteome</keyword>
<evidence type="ECO:0000256" key="1">
    <source>
        <dbReference type="ARBA" id="ARBA00022837"/>
    </source>
</evidence>
<keyword evidence="1" id="KW-0106">Calcium</keyword>
<dbReference type="EMBL" id="GL833144">
    <property type="protein sequence ID" value="EGB05038.1"/>
    <property type="molecule type" value="Genomic_DNA"/>
</dbReference>
<dbReference type="Gene3D" id="1.10.287.1490">
    <property type="match status" value="1"/>
</dbReference>
<name>F0YIC7_AURAN</name>
<dbReference type="InterPro" id="IPR052796">
    <property type="entry name" value="Nod_factor_sulfotransferase"/>
</dbReference>
<feature type="coiled-coil region" evidence="2">
    <location>
        <begin position="254"/>
        <end position="319"/>
    </location>
</feature>
<feature type="domain" description="EF-hand" evidence="3">
    <location>
        <begin position="384"/>
        <end position="419"/>
    </location>
</feature>
<dbReference type="GO" id="GO:0005509">
    <property type="term" value="F:calcium ion binding"/>
    <property type="evidence" value="ECO:0007669"/>
    <property type="project" value="InterPro"/>
</dbReference>
<dbReference type="PANTHER" id="PTHR32175:SF26">
    <property type="entry name" value="PROTEIN, PUTATIVE, EXPRESSED-RELATED"/>
    <property type="match status" value="1"/>
</dbReference>
<dbReference type="InterPro" id="IPR027417">
    <property type="entry name" value="P-loop_NTPase"/>
</dbReference>
<dbReference type="AlphaFoldDB" id="F0YIC7"/>
<dbReference type="Gene3D" id="3.40.50.300">
    <property type="entry name" value="P-loop containing nucleotide triphosphate hydrolases"/>
    <property type="match status" value="1"/>
</dbReference>
<dbReference type="InterPro" id="IPR011992">
    <property type="entry name" value="EF-hand-dom_pair"/>
</dbReference>
<dbReference type="PANTHER" id="PTHR32175">
    <property type="entry name" value="PROTEIN, PUTATIVE, EXPRESSED-RELATED"/>
    <property type="match status" value="1"/>
</dbReference>
<dbReference type="InterPro" id="IPR002048">
    <property type="entry name" value="EF_hand_dom"/>
</dbReference>
<evidence type="ECO:0000313" key="5">
    <source>
        <dbReference type="Proteomes" id="UP000002729"/>
    </source>
</evidence>
<dbReference type="OrthoDB" id="419768at2759"/>
<reference evidence="4 5" key="1">
    <citation type="journal article" date="2011" name="Proc. Natl. Acad. Sci. U.S.A.">
        <title>Niche of harmful alga Aureococcus anophagefferens revealed through ecogenomics.</title>
        <authorList>
            <person name="Gobler C.J."/>
            <person name="Berry D.L."/>
            <person name="Dyhrman S.T."/>
            <person name="Wilhelm S.W."/>
            <person name="Salamov A."/>
            <person name="Lobanov A.V."/>
            <person name="Zhang Y."/>
            <person name="Collier J.L."/>
            <person name="Wurch L.L."/>
            <person name="Kustka A.B."/>
            <person name="Dill B.D."/>
            <person name="Shah M."/>
            <person name="VerBerkmoes N.C."/>
            <person name="Kuo A."/>
            <person name="Terry A."/>
            <person name="Pangilinan J."/>
            <person name="Lindquist E.A."/>
            <person name="Lucas S."/>
            <person name="Paulsen I.T."/>
            <person name="Hattenrath-Lehmann T.K."/>
            <person name="Talmage S.C."/>
            <person name="Walker E.A."/>
            <person name="Koch F."/>
            <person name="Burson A.M."/>
            <person name="Marcoval M.A."/>
            <person name="Tang Y.Z."/>
            <person name="Lecleir G.R."/>
            <person name="Coyne K.J."/>
            <person name="Berg G.M."/>
            <person name="Bertrand E.M."/>
            <person name="Saito M.A."/>
            <person name="Gladyshev V.N."/>
            <person name="Grigoriev I.V."/>
        </authorList>
    </citation>
    <scope>NUCLEOTIDE SEQUENCE [LARGE SCALE GENOMIC DNA]</scope>
    <source>
        <strain evidence="5">CCMP 1984</strain>
    </source>
</reference>
<keyword evidence="2" id="KW-0175">Coiled coil</keyword>
<dbReference type="SUPFAM" id="SSF47473">
    <property type="entry name" value="EF-hand"/>
    <property type="match status" value="1"/>
</dbReference>